<protein>
    <submittedName>
        <fullName evidence="2">Uncharacterized protein</fullName>
    </submittedName>
</protein>
<evidence type="ECO:0000313" key="2">
    <source>
        <dbReference type="EMBL" id="PLW53956.1"/>
    </source>
</evidence>
<dbReference type="STRING" id="200324.A0A2N5VVG8"/>
<dbReference type="PANTHER" id="PTHR21521:SF0">
    <property type="entry name" value="AMUN, ISOFORM A"/>
    <property type="match status" value="1"/>
</dbReference>
<sequence length="290" mass="32552">MNPRQASLRSSHRSAAPVHSKRPASDDDTTSKKSRTSKKSKKSSSVAANKQDIFPSYELLTKLSDPETYQRALLVKQEQKRELVDLDQLLTATAYGTSGDQRADPKDRLLSVLRWKLLRGQFRPTLPALVAQKSSEEVIQRVDKALDLLANCQTVDQAIQSDATKTMCELRGVGPATAAAFLSFEAPNLIPVFSDEAASFFESSLGPIKYTLPYYKRYVECMQASLADLVSRDDGWNLNRLEKALWSFRVLHKFLPDQEWRQLIDVTHLSPQKASTSTDNNKTLNQSENC</sequence>
<comment type="caution">
    <text evidence="2">The sequence shown here is derived from an EMBL/GenBank/DDBJ whole genome shotgun (WGS) entry which is preliminary data.</text>
</comment>
<dbReference type="EMBL" id="PGCJ01000054">
    <property type="protein sequence ID" value="PLW53956.1"/>
    <property type="molecule type" value="Genomic_DNA"/>
</dbReference>
<dbReference type="Proteomes" id="UP000235388">
    <property type="component" value="Unassembled WGS sequence"/>
</dbReference>
<feature type="region of interest" description="Disordered" evidence="1">
    <location>
        <begin position="1"/>
        <end position="48"/>
    </location>
</feature>
<feature type="compositionally biased region" description="Basic residues" evidence="1">
    <location>
        <begin position="32"/>
        <end position="42"/>
    </location>
</feature>
<evidence type="ECO:0000256" key="1">
    <source>
        <dbReference type="SAM" id="MobiDB-lite"/>
    </source>
</evidence>
<dbReference type="PANTHER" id="PTHR21521">
    <property type="entry name" value="AMUN, ISOFORM A"/>
    <property type="match status" value="1"/>
</dbReference>
<name>A0A2N5VVG8_9BASI</name>
<reference evidence="2 3" key="1">
    <citation type="submission" date="2017-11" db="EMBL/GenBank/DDBJ databases">
        <title>De novo assembly and phasing of dikaryotic genomes from two isolates of Puccinia coronata f. sp. avenae, the causal agent of oat crown rust.</title>
        <authorList>
            <person name="Miller M.E."/>
            <person name="Zhang Y."/>
            <person name="Omidvar V."/>
            <person name="Sperschneider J."/>
            <person name="Schwessinger B."/>
            <person name="Raley C."/>
            <person name="Palmer J.M."/>
            <person name="Garnica D."/>
            <person name="Upadhyaya N."/>
            <person name="Rathjen J."/>
            <person name="Taylor J.M."/>
            <person name="Park R.F."/>
            <person name="Dodds P.N."/>
            <person name="Hirsch C.D."/>
            <person name="Kianian S.F."/>
            <person name="Figueroa M."/>
        </authorList>
    </citation>
    <scope>NUCLEOTIDE SEQUENCE [LARGE SCALE GENOMIC DNA]</scope>
    <source>
        <strain evidence="2">12NC29</strain>
    </source>
</reference>
<proteinExistence type="predicted"/>
<dbReference type="OrthoDB" id="8249012at2759"/>
<gene>
    <name evidence="2" type="ORF">PCANC_03730</name>
</gene>
<keyword evidence="3" id="KW-1185">Reference proteome</keyword>
<feature type="region of interest" description="Disordered" evidence="1">
    <location>
        <begin position="271"/>
        <end position="290"/>
    </location>
</feature>
<evidence type="ECO:0000313" key="3">
    <source>
        <dbReference type="Proteomes" id="UP000235388"/>
    </source>
</evidence>
<accession>A0A2N5VVG8</accession>
<dbReference type="AlphaFoldDB" id="A0A2N5VVG8"/>
<organism evidence="2 3">
    <name type="scientific">Puccinia coronata f. sp. avenae</name>
    <dbReference type="NCBI Taxonomy" id="200324"/>
    <lineage>
        <taxon>Eukaryota</taxon>
        <taxon>Fungi</taxon>
        <taxon>Dikarya</taxon>
        <taxon>Basidiomycota</taxon>
        <taxon>Pucciniomycotina</taxon>
        <taxon>Pucciniomycetes</taxon>
        <taxon>Pucciniales</taxon>
        <taxon>Pucciniaceae</taxon>
        <taxon>Puccinia</taxon>
    </lineage>
</organism>